<name>A0A844XEC3_9SPHN</name>
<feature type="domain" description="Trimeric autotransporter adhesin YadA-like stalk" evidence="13">
    <location>
        <begin position="436"/>
        <end position="478"/>
    </location>
</feature>
<dbReference type="Gene3D" id="1.20.5.2280">
    <property type="match status" value="1"/>
</dbReference>
<evidence type="ECO:0000256" key="9">
    <source>
        <dbReference type="ARBA" id="ARBA00023136"/>
    </source>
</evidence>
<evidence type="ECO:0000256" key="6">
    <source>
        <dbReference type="ARBA" id="ARBA00022692"/>
    </source>
</evidence>
<keyword evidence="6" id="KW-0812">Transmembrane</keyword>
<sequence>MLAANFRAMPSGWPHLVSPFQIAAITQSSSISRPPAINLAPIKCSHHNDLDGWDREGSDMQNTQTKIFRATMLASAAVAGTMAPALSRPAHAQALQPVVDVCTGISLDDSLLRDVLATTVVPTATGVERLYDELLDLELVIGIGTIDLLDIPDVDLGIAQTTAALAAGDPVSLQVLDTDGNIISPGDCNITSDGYTLNDAAGLAIGGNQITGLGDGLIASAAEVDAIALGNNASTSAGATGAVALGTDASATAANSVALGAGSIASRGAQTGYSAPLMTGTFDSVGSVSVGAPGALRQITNVAPGSEMTDAATVGQVQAAIDGVNGAIANAVQYDDATQADITLGGVGGTTIANLADGELSATSDEAVNGSQLFATNTQVDANTGAIGTLQTDVADNAADIAVNAGDIAQLQDTAVQYDDASQTSVTLGGAGGTTVTNVAAGALNAGSSDAVNGSQLFATNTQVDANTIAIQANSDAITAISVTGDPLGVAYDDATRTSVTFDGPDGTLLANVADGEVSATSDEAVNGSQLFATNQAVDDLDGRVTTNEGDIANIDARLIVAEGDILDLDARVTVNEGDIATNTTDIANLDNRVTINETDIANIDDRVTVNEGDIAGNTTAIANMDTRVTVNTTAITQVQEELANVPVGYVSDTDPSMQSDTPTSTAAFMGAGGGSVRVTNVAAGNVAAGSSDAVNGSQLAATNSAVAANRTDIDQNTADITTINNNLAGSTVVAIQYSDPANPTVSNGGTITQDVAFVGADGGLPVRVHNVANGTLANDAVNLGQLQSGLADAMAGSMAYTDQRFDTLSSGLDQLAFNLDELRDDAFSGTASAMALAGIPQTMGSGRTMLGGGVGHYRGRTAFAIGISTTFSDGDGVIKAGGTMDEDGHGGFSAGAGFSF</sequence>
<evidence type="ECO:0000256" key="8">
    <source>
        <dbReference type="ARBA" id="ARBA00022927"/>
    </source>
</evidence>
<keyword evidence="7" id="KW-0732">Signal</keyword>
<evidence type="ECO:0000259" key="12">
    <source>
        <dbReference type="Pfam" id="PF05658"/>
    </source>
</evidence>
<dbReference type="SUPFAM" id="SSF101967">
    <property type="entry name" value="Adhesin YadA, collagen-binding domain"/>
    <property type="match status" value="1"/>
</dbReference>
<evidence type="ECO:0000259" key="11">
    <source>
        <dbReference type="Pfam" id="PF03895"/>
    </source>
</evidence>
<dbReference type="InterPro" id="IPR008635">
    <property type="entry name" value="Coiled_stalk_dom"/>
</dbReference>
<accession>A0A844XEC3</accession>
<evidence type="ECO:0000259" key="13">
    <source>
        <dbReference type="Pfam" id="PF05662"/>
    </source>
</evidence>
<dbReference type="Pfam" id="PF05658">
    <property type="entry name" value="YadA_head"/>
    <property type="match status" value="1"/>
</dbReference>
<organism evidence="14 15">
    <name type="scientific">Aurantiacibacter rhizosphaerae</name>
    <dbReference type="NCBI Taxonomy" id="2691582"/>
    <lineage>
        <taxon>Bacteria</taxon>
        <taxon>Pseudomonadati</taxon>
        <taxon>Pseudomonadota</taxon>
        <taxon>Alphaproteobacteria</taxon>
        <taxon>Sphingomonadales</taxon>
        <taxon>Erythrobacteraceae</taxon>
        <taxon>Aurantiacibacter</taxon>
    </lineage>
</organism>
<evidence type="ECO:0000313" key="14">
    <source>
        <dbReference type="EMBL" id="MWV28366.1"/>
    </source>
</evidence>
<evidence type="ECO:0008006" key="16">
    <source>
        <dbReference type="Google" id="ProtNLM"/>
    </source>
</evidence>
<dbReference type="GO" id="GO:0009279">
    <property type="term" value="C:cell outer membrane"/>
    <property type="evidence" value="ECO:0007669"/>
    <property type="project" value="UniProtKB-SubCell"/>
</dbReference>
<evidence type="ECO:0000256" key="10">
    <source>
        <dbReference type="ARBA" id="ARBA00023237"/>
    </source>
</evidence>
<dbReference type="SUPFAM" id="SSF54523">
    <property type="entry name" value="Pili subunits"/>
    <property type="match status" value="1"/>
</dbReference>
<proteinExistence type="inferred from homology"/>
<dbReference type="GO" id="GO:0009986">
    <property type="term" value="C:cell surface"/>
    <property type="evidence" value="ECO:0007669"/>
    <property type="project" value="UniProtKB-SubCell"/>
</dbReference>
<protein>
    <recommendedName>
        <fullName evidence="16">Trimeric autotransporter adhesin YadA-like C-terminal membrane anchor domain-containing protein</fullName>
    </recommendedName>
</protein>
<feature type="domain" description="Trimeric autotransporter adhesin YadA-like stalk" evidence="13">
    <location>
        <begin position="298"/>
        <end position="333"/>
    </location>
</feature>
<evidence type="ECO:0000256" key="4">
    <source>
        <dbReference type="ARBA" id="ARBA00022448"/>
    </source>
</evidence>
<keyword evidence="10" id="KW-0998">Cell outer membrane</keyword>
<evidence type="ECO:0000256" key="5">
    <source>
        <dbReference type="ARBA" id="ARBA00022452"/>
    </source>
</evidence>
<feature type="domain" description="Trimeric autotransporter adhesin YadA-like C-terminal membrane anchor" evidence="11">
    <location>
        <begin position="842"/>
        <end position="901"/>
    </location>
</feature>
<comment type="subcellular location">
    <subcellularLocation>
        <location evidence="2">Cell outer membrane</location>
    </subcellularLocation>
    <subcellularLocation>
        <location evidence="1">Cell surface</location>
    </subcellularLocation>
</comment>
<gene>
    <name evidence="14" type="ORF">GRF63_10660</name>
</gene>
<feature type="domain" description="Trimeric autotransporter adhesin YadA-like stalk" evidence="13">
    <location>
        <begin position="678"/>
        <end position="721"/>
    </location>
</feature>
<comment type="similarity">
    <text evidence="3">Belongs to the autotransporter-2 (AT-2) (TC 1.B.40) family.</text>
</comment>
<dbReference type="Gene3D" id="1.20.5.170">
    <property type="match status" value="4"/>
</dbReference>
<dbReference type="InterPro" id="IPR008640">
    <property type="entry name" value="Adhesin_Head_dom"/>
</dbReference>
<dbReference type="EMBL" id="WUBR01000002">
    <property type="protein sequence ID" value="MWV28366.1"/>
    <property type="molecule type" value="Genomic_DNA"/>
</dbReference>
<keyword evidence="5" id="KW-1134">Transmembrane beta strand</keyword>
<feature type="domain" description="Trimeric autotransporter adhesin YadA-like stalk" evidence="13">
    <location>
        <begin position="512"/>
        <end position="550"/>
    </location>
</feature>
<evidence type="ECO:0000256" key="7">
    <source>
        <dbReference type="ARBA" id="ARBA00022729"/>
    </source>
</evidence>
<dbReference type="Pfam" id="PF05662">
    <property type="entry name" value="YadA_stalk"/>
    <property type="match status" value="6"/>
</dbReference>
<reference evidence="14 15" key="1">
    <citation type="submission" date="2019-12" db="EMBL/GenBank/DDBJ databases">
        <authorList>
            <person name="Lee S.D."/>
        </authorList>
    </citation>
    <scope>NUCLEOTIDE SEQUENCE [LARGE SCALE GENOMIC DNA]</scope>
    <source>
        <strain evidence="14 15">GH3-10</strain>
    </source>
</reference>
<dbReference type="Gene3D" id="1.20.5.340">
    <property type="match status" value="1"/>
</dbReference>
<feature type="domain" description="Trimeric autotransporter adhesin YadA-like stalk" evidence="13">
    <location>
        <begin position="768"/>
        <end position="804"/>
    </location>
</feature>
<keyword evidence="8" id="KW-0653">Protein transport</keyword>
<evidence type="ECO:0000313" key="15">
    <source>
        <dbReference type="Proteomes" id="UP000461409"/>
    </source>
</evidence>
<reference evidence="14 15" key="2">
    <citation type="submission" date="2020-02" db="EMBL/GenBank/DDBJ databases">
        <title>Erythrobacter dongmakensis sp. nov., isolated from a tidal mudflat.</title>
        <authorList>
            <person name="Kim I.S."/>
        </authorList>
    </citation>
    <scope>NUCLEOTIDE SEQUENCE [LARGE SCALE GENOMIC DNA]</scope>
    <source>
        <strain evidence="14 15">GH3-10</strain>
    </source>
</reference>
<keyword evidence="15" id="KW-1185">Reference proteome</keyword>
<dbReference type="InterPro" id="IPR005594">
    <property type="entry name" value="YadA_C"/>
</dbReference>
<dbReference type="InterPro" id="IPR045584">
    <property type="entry name" value="Pilin-like"/>
</dbReference>
<evidence type="ECO:0000256" key="1">
    <source>
        <dbReference type="ARBA" id="ARBA00004241"/>
    </source>
</evidence>
<dbReference type="Gene3D" id="2.150.10.10">
    <property type="entry name" value="Serralysin-like metalloprotease, C-terminal"/>
    <property type="match status" value="1"/>
</dbReference>
<evidence type="ECO:0000256" key="3">
    <source>
        <dbReference type="ARBA" id="ARBA00005848"/>
    </source>
</evidence>
<evidence type="ECO:0000256" key="2">
    <source>
        <dbReference type="ARBA" id="ARBA00004442"/>
    </source>
</evidence>
<dbReference type="GO" id="GO:0015031">
    <property type="term" value="P:protein transport"/>
    <property type="evidence" value="ECO:0007669"/>
    <property type="project" value="UniProtKB-KW"/>
</dbReference>
<feature type="domain" description="Trimeric autotransporter adhesin YadA-like head" evidence="12">
    <location>
        <begin position="237"/>
        <end position="263"/>
    </location>
</feature>
<comment type="caution">
    <text evidence="14">The sequence shown here is derived from an EMBL/GenBank/DDBJ whole genome shotgun (WGS) entry which is preliminary data.</text>
</comment>
<dbReference type="Gene3D" id="3.30.1300.30">
    <property type="entry name" value="GSPII I/J protein-like"/>
    <property type="match status" value="1"/>
</dbReference>
<dbReference type="Proteomes" id="UP000461409">
    <property type="component" value="Unassembled WGS sequence"/>
</dbReference>
<dbReference type="InterPro" id="IPR011049">
    <property type="entry name" value="Serralysin-like_metalloprot_C"/>
</dbReference>
<dbReference type="Pfam" id="PF03895">
    <property type="entry name" value="YadA_anchor"/>
    <property type="match status" value="1"/>
</dbReference>
<keyword evidence="4" id="KW-0813">Transport</keyword>
<feature type="domain" description="Trimeric autotransporter adhesin YadA-like stalk" evidence="13">
    <location>
        <begin position="352"/>
        <end position="392"/>
    </location>
</feature>
<dbReference type="AlphaFoldDB" id="A0A844XEC3"/>
<keyword evidence="9" id="KW-0472">Membrane</keyword>